<sequence>MSKLLVRGHGKFEFKLNVSQFRSPLTASIAPAQTRSMMQYFPIRAGQPDINFTVQFRSNDEKHEFSNFVRDHQLFAQEHGYDGRVTLWWPERDIVNWTGFITDFQVVERWDVFAPTVTFGVALVDSMLSEFSKLSSFGAHWKSIWGPQIPAYQGPDSMAPENQLRPPTPPSSSTPGNPDPTGPNPPRTYNGGGGTF</sequence>
<organism evidence="2 3">
    <name type="scientific">Mycobacterium phage Willis</name>
    <dbReference type="NCBI Taxonomy" id="1486404"/>
    <lineage>
        <taxon>Viruses</taxon>
        <taxon>Duplodnaviria</taxon>
        <taxon>Heunggongvirae</taxon>
        <taxon>Uroviricota</taxon>
        <taxon>Caudoviricetes</taxon>
        <taxon>Ceeclamvirinae</taxon>
        <taxon>Bixzunavirus</taxon>
        <taxon>Bixzunavirus Bxz1</taxon>
    </lineage>
</organism>
<reference evidence="2 3" key="1">
    <citation type="submission" date="2014-03" db="EMBL/GenBank/DDBJ databases">
        <authorList>
            <person name="Churilla B.M."/>
            <person name="Abrahim M.R."/>
            <person name="Burke K.A."/>
            <person name="Yu V.J."/>
            <person name="Adkins N.L."/>
            <person name="Cohen K.L."/>
            <person name="Colicchio M.A."/>
            <person name="Fasoranti T.O."/>
            <person name="Genkil J.S."/>
            <person name="Kramer Z.J."/>
            <person name="Prout A.K."/>
            <person name="Schafer C.E."/>
            <person name="Schwarz A.G."/>
            <person name="Tish M."/>
            <person name="Vispute N."/>
            <person name="Wilkes K.E."/>
            <person name="Williams C.R."/>
            <person name="Xiao X."/>
            <person name="Yoder B.A."/>
            <person name="Lapin J.S."/>
            <person name="Ott C.T."/>
            <person name="Walburn T.D."/>
            <person name="Bradley K.W."/>
            <person name="Clarke D.Q."/>
            <person name="Lewis M.F."/>
            <person name="Barker L.P."/>
            <person name="Bailey C."/>
            <person name="Asai D.J."/>
            <person name="Bowman C.A."/>
            <person name="Russell D.A."/>
            <person name="Pope W.H."/>
            <person name="Jacobs-Sera D."/>
            <person name="Hendrix R.W."/>
            <person name="Hatfull G.F."/>
        </authorList>
    </citation>
    <scope>NUCLEOTIDE SEQUENCE [LARGE SCALE GENOMIC DNA]</scope>
</reference>
<dbReference type="Proteomes" id="UP000027390">
    <property type="component" value="Segment"/>
</dbReference>
<proteinExistence type="predicted"/>
<gene>
    <name evidence="2" type="primary">136</name>
    <name evidence="2" type="ORF">PBI_WILLIS_136</name>
</gene>
<protein>
    <submittedName>
        <fullName evidence="2">Uncharacterized protein</fullName>
    </submittedName>
</protein>
<accession>A0A068CGW8</accession>
<feature type="region of interest" description="Disordered" evidence="1">
    <location>
        <begin position="152"/>
        <end position="196"/>
    </location>
</feature>
<evidence type="ECO:0000256" key="1">
    <source>
        <dbReference type="SAM" id="MobiDB-lite"/>
    </source>
</evidence>
<name>A0A068CGW8_9CAUD</name>
<dbReference type="EMBL" id="KJ595575">
    <property type="protein sequence ID" value="AID18212.1"/>
    <property type="molecule type" value="Genomic_DNA"/>
</dbReference>
<evidence type="ECO:0000313" key="2">
    <source>
        <dbReference type="EMBL" id="AID18212.1"/>
    </source>
</evidence>
<evidence type="ECO:0000313" key="3">
    <source>
        <dbReference type="Proteomes" id="UP000027390"/>
    </source>
</evidence>
<feature type="compositionally biased region" description="Pro residues" evidence="1">
    <location>
        <begin position="166"/>
        <end position="186"/>
    </location>
</feature>